<reference evidence="3 4" key="1">
    <citation type="submission" date="2021-03" db="EMBL/GenBank/DDBJ databases">
        <title>Sneathiella sp. CAU 1612 isolated from Kang Won-do.</title>
        <authorList>
            <person name="Kim W."/>
        </authorList>
    </citation>
    <scope>NUCLEOTIDE SEQUENCE [LARGE SCALE GENOMIC DNA]</scope>
    <source>
        <strain evidence="3 4">CAU 1612</strain>
    </source>
</reference>
<comment type="caution">
    <text evidence="3">The sequence shown here is derived from an EMBL/GenBank/DDBJ whole genome shotgun (WGS) entry which is preliminary data.</text>
</comment>
<sequence>MTAKNKNKNAGAGPLKGIRVIELGSTVAGPFCARLMADFGADVIKVEQPEGDAVRSMGTRRDGHSLYGASIFRNKRLVSVNMRQEEGRQLVRQLCLGADIVVENFRPGTLERWGLGYEDLSEKNPGLVLVRISGFGQTGPYSSRSGYGVVGEAVSGLREITGDPDRPPPRVATSLTDYITGLYGAFGAMMALVERNRTGLGQVVDSALYESAFSFMEPHVPAYQQMGIIAQRAGSRLPGNTPNSIYPTGDKRFVVIAAASDPVFRRLASVIGKPGLAEDPKFVTAVARAENEDDCDGFITEWTRSKSVEEIETELLAANVPAARIYTMEDIFDDPQFQARDMLVDVEDPTLGDITVAGVVPKLSGTPGEIWRAGAQCGEDTNEVLAKELGLSPDQISQLESRSIIKGLQKAHGQTKSKNKNLKQPAGASK</sequence>
<dbReference type="Proteomes" id="UP000664761">
    <property type="component" value="Unassembled WGS sequence"/>
</dbReference>
<proteinExistence type="predicted"/>
<dbReference type="RefSeq" id="WP_207043367.1">
    <property type="nucleotide sequence ID" value="NZ_JAFLNC010000002.1"/>
</dbReference>
<dbReference type="InterPro" id="IPR003673">
    <property type="entry name" value="CoA-Trfase_fam_III"/>
</dbReference>
<name>A0ABS3F4F6_9PROT</name>
<evidence type="ECO:0000313" key="4">
    <source>
        <dbReference type="Proteomes" id="UP000664761"/>
    </source>
</evidence>
<dbReference type="GO" id="GO:0016740">
    <property type="term" value="F:transferase activity"/>
    <property type="evidence" value="ECO:0007669"/>
    <property type="project" value="UniProtKB-KW"/>
</dbReference>
<dbReference type="SUPFAM" id="SSF89796">
    <property type="entry name" value="CoA-transferase family III (CaiB/BaiF)"/>
    <property type="match status" value="1"/>
</dbReference>
<feature type="region of interest" description="Disordered" evidence="2">
    <location>
        <begin position="407"/>
        <end position="430"/>
    </location>
</feature>
<protein>
    <submittedName>
        <fullName evidence="3">CoA transferase</fullName>
    </submittedName>
</protein>
<evidence type="ECO:0000256" key="2">
    <source>
        <dbReference type="SAM" id="MobiDB-lite"/>
    </source>
</evidence>
<dbReference type="InterPro" id="IPR044855">
    <property type="entry name" value="CoA-Trfase_III_dom3_sf"/>
</dbReference>
<keyword evidence="1 3" id="KW-0808">Transferase</keyword>
<dbReference type="Pfam" id="PF02515">
    <property type="entry name" value="CoA_transf_3"/>
    <property type="match status" value="1"/>
</dbReference>
<gene>
    <name evidence="3" type="ORF">J0X12_06325</name>
</gene>
<dbReference type="InterPro" id="IPR023606">
    <property type="entry name" value="CoA-Trfase_III_dom_1_sf"/>
</dbReference>
<accession>A0ABS3F4F6</accession>
<dbReference type="InterPro" id="IPR050483">
    <property type="entry name" value="CoA-transferase_III_domain"/>
</dbReference>
<organism evidence="3 4">
    <name type="scientific">Sneathiella sedimenti</name>
    <dbReference type="NCBI Taxonomy" id="2816034"/>
    <lineage>
        <taxon>Bacteria</taxon>
        <taxon>Pseudomonadati</taxon>
        <taxon>Pseudomonadota</taxon>
        <taxon>Alphaproteobacteria</taxon>
        <taxon>Sneathiellales</taxon>
        <taxon>Sneathiellaceae</taxon>
        <taxon>Sneathiella</taxon>
    </lineage>
</organism>
<dbReference type="EMBL" id="JAFLNC010000002">
    <property type="protein sequence ID" value="MBO0333218.1"/>
    <property type="molecule type" value="Genomic_DNA"/>
</dbReference>
<dbReference type="Gene3D" id="3.40.50.10540">
    <property type="entry name" value="Crotonobetainyl-coa:carnitine coa-transferase, domain 1"/>
    <property type="match status" value="1"/>
</dbReference>
<dbReference type="Gene3D" id="3.30.1540.10">
    <property type="entry name" value="formyl-coa transferase, domain 3"/>
    <property type="match status" value="1"/>
</dbReference>
<keyword evidence="4" id="KW-1185">Reference proteome</keyword>
<evidence type="ECO:0000256" key="1">
    <source>
        <dbReference type="ARBA" id="ARBA00022679"/>
    </source>
</evidence>
<dbReference type="PANTHER" id="PTHR48207">
    <property type="entry name" value="SUCCINATE--HYDROXYMETHYLGLUTARATE COA-TRANSFERASE"/>
    <property type="match status" value="1"/>
</dbReference>
<evidence type="ECO:0000313" key="3">
    <source>
        <dbReference type="EMBL" id="MBO0333218.1"/>
    </source>
</evidence>
<dbReference type="PANTHER" id="PTHR48207:SF3">
    <property type="entry name" value="SUCCINATE--HYDROXYMETHYLGLUTARATE COA-TRANSFERASE"/>
    <property type="match status" value="1"/>
</dbReference>